<protein>
    <submittedName>
        <fullName evidence="1">Uncharacterized protein</fullName>
    </submittedName>
</protein>
<gene>
    <name evidence="1" type="ORF">E2C01_086850</name>
</gene>
<reference evidence="1 2" key="1">
    <citation type="submission" date="2019-05" db="EMBL/GenBank/DDBJ databases">
        <title>Another draft genome of Portunus trituberculatus and its Hox gene families provides insights of decapod evolution.</title>
        <authorList>
            <person name="Jeong J.-H."/>
            <person name="Song I."/>
            <person name="Kim S."/>
            <person name="Choi T."/>
            <person name="Kim D."/>
            <person name="Ryu S."/>
            <person name="Kim W."/>
        </authorList>
    </citation>
    <scope>NUCLEOTIDE SEQUENCE [LARGE SCALE GENOMIC DNA]</scope>
    <source>
        <tissue evidence="1">Muscle</tissue>
    </source>
</reference>
<accession>A0A5B7J1X7</accession>
<evidence type="ECO:0000313" key="2">
    <source>
        <dbReference type="Proteomes" id="UP000324222"/>
    </source>
</evidence>
<organism evidence="1 2">
    <name type="scientific">Portunus trituberculatus</name>
    <name type="common">Swimming crab</name>
    <name type="synonym">Neptunus trituberculatus</name>
    <dbReference type="NCBI Taxonomy" id="210409"/>
    <lineage>
        <taxon>Eukaryota</taxon>
        <taxon>Metazoa</taxon>
        <taxon>Ecdysozoa</taxon>
        <taxon>Arthropoda</taxon>
        <taxon>Crustacea</taxon>
        <taxon>Multicrustacea</taxon>
        <taxon>Malacostraca</taxon>
        <taxon>Eumalacostraca</taxon>
        <taxon>Eucarida</taxon>
        <taxon>Decapoda</taxon>
        <taxon>Pleocyemata</taxon>
        <taxon>Brachyura</taxon>
        <taxon>Eubrachyura</taxon>
        <taxon>Portunoidea</taxon>
        <taxon>Portunidae</taxon>
        <taxon>Portuninae</taxon>
        <taxon>Portunus</taxon>
    </lineage>
</organism>
<name>A0A5B7J1X7_PORTR</name>
<dbReference type="Proteomes" id="UP000324222">
    <property type="component" value="Unassembled WGS sequence"/>
</dbReference>
<proteinExistence type="predicted"/>
<sequence length="81" mass="9230">MYVRPFARRQGYSLALLHTLTSELPPGDHLGLSHPVSLSMCKVMFQDLIEVPLIEGGIYVTPFVVVYRTVRKNWKPLPHLV</sequence>
<comment type="caution">
    <text evidence="1">The sequence shown here is derived from an EMBL/GenBank/DDBJ whole genome shotgun (WGS) entry which is preliminary data.</text>
</comment>
<dbReference type="OrthoDB" id="8954808at2759"/>
<dbReference type="AlphaFoldDB" id="A0A5B7J1X7"/>
<keyword evidence="2" id="KW-1185">Reference proteome</keyword>
<evidence type="ECO:0000313" key="1">
    <source>
        <dbReference type="EMBL" id="MPC91791.1"/>
    </source>
</evidence>
<dbReference type="EMBL" id="VSRR010088969">
    <property type="protein sequence ID" value="MPC91791.1"/>
    <property type="molecule type" value="Genomic_DNA"/>
</dbReference>